<dbReference type="GO" id="GO:0042158">
    <property type="term" value="P:lipoprotein biosynthetic process"/>
    <property type="evidence" value="ECO:0007669"/>
    <property type="project" value="UniProtKB-UniRule"/>
</dbReference>
<evidence type="ECO:0000256" key="5">
    <source>
        <dbReference type="ARBA" id="ARBA00022989"/>
    </source>
</evidence>
<dbReference type="PROSITE" id="PS50263">
    <property type="entry name" value="CN_HYDROLASE"/>
    <property type="match status" value="1"/>
</dbReference>
<proteinExistence type="inferred from homology"/>
<dbReference type="RefSeq" id="WP_011780620.1">
    <property type="nucleotide sequence ID" value="NC_008726.1"/>
</dbReference>
<accession>A1TAL5</accession>
<dbReference type="InterPro" id="IPR003010">
    <property type="entry name" value="C-N_Hydrolase"/>
</dbReference>
<evidence type="ECO:0000256" key="1">
    <source>
        <dbReference type="ARBA" id="ARBA00004651"/>
    </source>
</evidence>
<evidence type="ECO:0000256" key="7">
    <source>
        <dbReference type="ARBA" id="ARBA00023315"/>
    </source>
</evidence>
<dbReference type="NCBIfam" id="TIGR00546">
    <property type="entry name" value="lnt"/>
    <property type="match status" value="1"/>
</dbReference>
<dbReference type="PANTHER" id="PTHR38686">
    <property type="entry name" value="APOLIPOPROTEIN N-ACYLTRANSFERASE"/>
    <property type="match status" value="1"/>
</dbReference>
<dbReference type="GO" id="GO:0016410">
    <property type="term" value="F:N-acyltransferase activity"/>
    <property type="evidence" value="ECO:0007669"/>
    <property type="project" value="UniProtKB-UniRule"/>
</dbReference>
<dbReference type="STRING" id="350058.Mvan_3419"/>
<dbReference type="AlphaFoldDB" id="A1TAL5"/>
<feature type="transmembrane region" description="Helical" evidence="8">
    <location>
        <begin position="161"/>
        <end position="189"/>
    </location>
</feature>
<dbReference type="EMBL" id="CP000511">
    <property type="protein sequence ID" value="ABM14215.1"/>
    <property type="molecule type" value="Genomic_DNA"/>
</dbReference>
<organism evidence="10 11">
    <name type="scientific">Mycolicibacterium vanbaalenii (strain DSM 7251 / JCM 13017 / BCRC 16820 / KCTC 9966 / NRRL B-24157 / PYR-1)</name>
    <name type="common">Mycobacterium vanbaalenii</name>
    <dbReference type="NCBI Taxonomy" id="350058"/>
    <lineage>
        <taxon>Bacteria</taxon>
        <taxon>Bacillati</taxon>
        <taxon>Actinomycetota</taxon>
        <taxon>Actinomycetes</taxon>
        <taxon>Mycobacteriales</taxon>
        <taxon>Mycobacteriaceae</taxon>
        <taxon>Mycolicibacterium</taxon>
    </lineage>
</organism>
<keyword evidence="5 8" id="KW-1133">Transmembrane helix</keyword>
<comment type="subcellular location">
    <subcellularLocation>
        <location evidence="1 8">Cell membrane</location>
        <topology evidence="1 8">Multi-pass membrane protein</topology>
    </subcellularLocation>
</comment>
<dbReference type="InterPro" id="IPR045378">
    <property type="entry name" value="LNT_N"/>
</dbReference>
<dbReference type="Gene3D" id="3.60.110.10">
    <property type="entry name" value="Carbon-nitrogen hydrolase"/>
    <property type="match status" value="1"/>
</dbReference>
<dbReference type="Proteomes" id="UP000009159">
    <property type="component" value="Chromosome"/>
</dbReference>
<feature type="transmembrane region" description="Helical" evidence="8">
    <location>
        <begin position="63"/>
        <end position="85"/>
    </location>
</feature>
<sequence length="551" mass="58856">MADTPGRVTRLVRAVADRWHVLSLTIAAGLLLCASFPPIGWWFTAILAFAVFGWVLTRNSTTVAGGAGYGLLFGVAFYVPLLPWISGLVGAVPWLALSFAEALFPALFGMAAVAIRRLPGWPLWFAGLWSAQEWLKSAVPFGGFPWGTVAFSQTESPLLPLAYVGGAPLVSFAVVLLAFSLAALVFAVADWWRRDATARAAAPPAVVLPGLCITLVLLAATLAWPNVRKSGLGAGDEPPVTVAAVQGNVPRLGLDFNAQRRAVLDNHVRETLRLAEDVRAGRAPQPMLVVWPENSSDIDPLANADASREISTAADAINAPILVGGVVAAPGYSRTNPVSNNTVIVWNPETGPGDRHDKRIVQPFGEYLPWRDFFSKLSPYADRAGYFVPGDGDGVVQAAGVPVGITTCWEVIFDRAARQSVLSGAQFLAVPSNNATFDQAMSEQQLAFGRLRAVEHDRFVVVSGTTGISAVIAPDGREIARTGWFEPAYLDQQIRLKTRLTPATRFGPYIEAVLVAIGVSGVLGAMLHNGSFVPARFRGRRPTTDDDEGAT</sequence>
<feature type="transmembrane region" description="Helical" evidence="8">
    <location>
        <begin position="201"/>
        <end position="224"/>
    </location>
</feature>
<protein>
    <recommendedName>
        <fullName evidence="8">Apolipoprotein N-acyltransferase</fullName>
        <shortName evidence="8">ALP N-acyltransferase</shortName>
        <ecNumber evidence="8">2.3.1.269</ecNumber>
    </recommendedName>
</protein>
<evidence type="ECO:0000256" key="8">
    <source>
        <dbReference type="HAMAP-Rule" id="MF_01148"/>
    </source>
</evidence>
<feature type="domain" description="CN hydrolase" evidence="9">
    <location>
        <begin position="240"/>
        <end position="496"/>
    </location>
</feature>
<evidence type="ECO:0000256" key="2">
    <source>
        <dbReference type="ARBA" id="ARBA00022475"/>
    </source>
</evidence>
<dbReference type="HOGENOM" id="CLU_019563_0_1_11"/>
<dbReference type="CDD" id="cd07571">
    <property type="entry name" value="ALP_N-acyl_transferase"/>
    <property type="match status" value="1"/>
</dbReference>
<gene>
    <name evidence="8" type="primary">lnt</name>
    <name evidence="10" type="ordered locus">Mvan_3419</name>
</gene>
<evidence type="ECO:0000256" key="3">
    <source>
        <dbReference type="ARBA" id="ARBA00022679"/>
    </source>
</evidence>
<dbReference type="InterPro" id="IPR036526">
    <property type="entry name" value="C-N_Hydrolase_sf"/>
</dbReference>
<keyword evidence="3 8" id="KW-0808">Transferase</keyword>
<evidence type="ECO:0000259" key="9">
    <source>
        <dbReference type="PROSITE" id="PS50263"/>
    </source>
</evidence>
<dbReference type="PANTHER" id="PTHR38686:SF1">
    <property type="entry name" value="APOLIPOPROTEIN N-ACYLTRANSFERASE"/>
    <property type="match status" value="1"/>
</dbReference>
<dbReference type="InterPro" id="IPR004563">
    <property type="entry name" value="Apolipo_AcylTrfase"/>
</dbReference>
<dbReference type="HAMAP" id="MF_01148">
    <property type="entry name" value="Lnt"/>
    <property type="match status" value="1"/>
</dbReference>
<keyword evidence="4 8" id="KW-0812">Transmembrane</keyword>
<comment type="catalytic activity">
    <reaction evidence="8">
        <text>N-terminal S-1,2-diacyl-sn-glyceryl-L-cysteinyl-[lipoprotein] + a glycerophospholipid = N-acyl-S-1,2-diacyl-sn-glyceryl-L-cysteinyl-[lipoprotein] + a 2-acyl-sn-glycero-3-phospholipid + H(+)</text>
        <dbReference type="Rhea" id="RHEA:48228"/>
        <dbReference type="Rhea" id="RHEA-COMP:14681"/>
        <dbReference type="Rhea" id="RHEA-COMP:14684"/>
        <dbReference type="ChEBI" id="CHEBI:15378"/>
        <dbReference type="ChEBI" id="CHEBI:136912"/>
        <dbReference type="ChEBI" id="CHEBI:140656"/>
        <dbReference type="ChEBI" id="CHEBI:140657"/>
        <dbReference type="ChEBI" id="CHEBI:140660"/>
        <dbReference type="EC" id="2.3.1.269"/>
    </reaction>
</comment>
<dbReference type="Pfam" id="PF00795">
    <property type="entry name" value="CN_hydrolase"/>
    <property type="match status" value="1"/>
</dbReference>
<feature type="transmembrane region" description="Helical" evidence="8">
    <location>
        <begin position="91"/>
        <end position="115"/>
    </location>
</feature>
<comment type="function">
    <text evidence="8">Catalyzes the phospholipid dependent N-acylation of the N-terminal cysteine of apolipoprotein, the last step in lipoprotein maturation.</text>
</comment>
<evidence type="ECO:0000256" key="4">
    <source>
        <dbReference type="ARBA" id="ARBA00022692"/>
    </source>
</evidence>
<keyword evidence="6 8" id="KW-0472">Membrane</keyword>
<keyword evidence="7 8" id="KW-0012">Acyltransferase</keyword>
<dbReference type="UniPathway" id="UPA00666"/>
<dbReference type="KEGG" id="mva:Mvan_3419"/>
<feature type="transmembrane region" description="Helical" evidence="8">
    <location>
        <begin position="506"/>
        <end position="527"/>
    </location>
</feature>
<evidence type="ECO:0000313" key="10">
    <source>
        <dbReference type="EMBL" id="ABM14215.1"/>
    </source>
</evidence>
<comment type="caution">
    <text evidence="8">Lacks conserved residue(s) required for the propagation of feature annotation.</text>
</comment>
<keyword evidence="2 8" id="KW-1003">Cell membrane</keyword>
<dbReference type="Pfam" id="PF20154">
    <property type="entry name" value="LNT_N"/>
    <property type="match status" value="1"/>
</dbReference>
<name>A1TAL5_MYCVP</name>
<comment type="pathway">
    <text evidence="8">Protein modification; lipoprotein biosynthesis (N-acyl transfer).</text>
</comment>
<dbReference type="GO" id="GO:0005886">
    <property type="term" value="C:plasma membrane"/>
    <property type="evidence" value="ECO:0007669"/>
    <property type="project" value="UniProtKB-SubCell"/>
</dbReference>
<comment type="similarity">
    <text evidence="8">Belongs to the CN hydrolase family. Apolipoprotein N-acyltransferase subfamily.</text>
</comment>
<dbReference type="EC" id="2.3.1.269" evidence="8"/>
<evidence type="ECO:0000256" key="6">
    <source>
        <dbReference type="ARBA" id="ARBA00023136"/>
    </source>
</evidence>
<dbReference type="eggNOG" id="COG0815">
    <property type="taxonomic scope" value="Bacteria"/>
</dbReference>
<dbReference type="SUPFAM" id="SSF56317">
    <property type="entry name" value="Carbon-nitrogen hydrolase"/>
    <property type="match status" value="1"/>
</dbReference>
<evidence type="ECO:0000313" key="11">
    <source>
        <dbReference type="Proteomes" id="UP000009159"/>
    </source>
</evidence>
<keyword evidence="11" id="KW-1185">Reference proteome</keyword>
<reference evidence="10" key="1">
    <citation type="submission" date="2006-12" db="EMBL/GenBank/DDBJ databases">
        <title>Complete sequence of Mycobacterium vanbaalenii PYR-1.</title>
        <authorList>
            <consortium name="US DOE Joint Genome Institute"/>
            <person name="Copeland A."/>
            <person name="Lucas S."/>
            <person name="Lapidus A."/>
            <person name="Barry K."/>
            <person name="Detter J.C."/>
            <person name="Glavina del Rio T."/>
            <person name="Hammon N."/>
            <person name="Israni S."/>
            <person name="Dalin E."/>
            <person name="Tice H."/>
            <person name="Pitluck S."/>
            <person name="Singan V."/>
            <person name="Schmutz J."/>
            <person name="Larimer F."/>
            <person name="Land M."/>
            <person name="Hauser L."/>
            <person name="Kyrpides N."/>
            <person name="Anderson I.J."/>
            <person name="Miller C."/>
            <person name="Richardson P."/>
        </authorList>
    </citation>
    <scope>NUCLEOTIDE SEQUENCE [LARGE SCALE GENOMIC DNA]</scope>
    <source>
        <strain evidence="10">PYR-1</strain>
    </source>
</reference>